<sequence length="569" mass="63015">MAMIGFFLVLGISAAALVRGQPGFINIDCGIAENSSSINGRTGMEYVSDAQFVETGENHEISTDFKKGSPTLQTLNLRSFPTGDRNCYALKDVQKGNKYMIRAGFMYGNYDGQNRKPQFDLYVGVNHWDSMNITNASRIYGTEIMIVASASFISVCLVNTGFGPPFISILELRPLRNEIYKSLNASSYFLYRLRSDMGSTADRSTRYPDDVYDRMWYVANDHAWTSLNTSASISNQSNDGFDVPPKVMSTAATPLDGSNLRILGDARHDDPPSKYHIFLHFTEIQSLSEQSRIFDIHLNGNLWVGAFSPRYLETDNIVTEEPLSLESYNITIRKAAESTLPPILNAIEIYHVRQSGLETDGGDVDAIMEVKASYQVKRNWMGDPCVPSNFAWVGLNCSFDGSEPPRIISLNLAYGGLTGEITAALVKLESLRYLDLSGNSLSGPVPDALGELPYLEFLNLSSNQLTGSIPRRLQERCKDGSLKLSIENNPALCYGSDSCARHHKVSSSNHHRFISGSCGTAGSGNLSMDDEKEKARACFHQKTSDRILLLWTFQRQQRTISIGESAIHT</sequence>
<name>A0A0N7EZQ0_COCNU</name>
<dbReference type="InterPro" id="IPR024788">
    <property type="entry name" value="Malectin-like_Carb-bd_dom"/>
</dbReference>
<feature type="signal peptide" evidence="8">
    <location>
        <begin position="1"/>
        <end position="20"/>
    </location>
</feature>
<evidence type="ECO:0000259" key="9">
    <source>
        <dbReference type="Pfam" id="PF12819"/>
    </source>
</evidence>
<dbReference type="PANTHER" id="PTHR45631:SF202">
    <property type="entry name" value="SENESCENCE-INDUCED RECEPTOR-LIKE SERINE_THREONINE-PROTEIN KINASE"/>
    <property type="match status" value="1"/>
</dbReference>
<accession>A0A0N7EZQ0</accession>
<keyword evidence="10" id="KW-0418">Kinase</keyword>
<evidence type="ECO:0000256" key="8">
    <source>
        <dbReference type="SAM" id="SignalP"/>
    </source>
</evidence>
<dbReference type="AlphaFoldDB" id="A0A0N7EZQ0"/>
<dbReference type="Gene3D" id="2.60.120.430">
    <property type="entry name" value="Galactose-binding lectin"/>
    <property type="match status" value="1"/>
</dbReference>
<evidence type="ECO:0000256" key="2">
    <source>
        <dbReference type="ARBA" id="ARBA00022614"/>
    </source>
</evidence>
<dbReference type="PRINTS" id="PR00019">
    <property type="entry name" value="LEURICHRPT"/>
</dbReference>
<dbReference type="EMBL" id="KR006324">
    <property type="protein sequence ID" value="ALF95899.1"/>
    <property type="molecule type" value="mRNA"/>
</dbReference>
<evidence type="ECO:0000256" key="1">
    <source>
        <dbReference type="ARBA" id="ARBA00004167"/>
    </source>
</evidence>
<evidence type="ECO:0000313" key="10">
    <source>
        <dbReference type="EMBL" id="ALF95899.1"/>
    </source>
</evidence>
<dbReference type="Gene3D" id="3.80.10.10">
    <property type="entry name" value="Ribonuclease Inhibitor"/>
    <property type="match status" value="1"/>
</dbReference>
<keyword evidence="2" id="KW-0433">Leucine-rich repeat</keyword>
<feature type="chain" id="PRO_5006011651" evidence="8">
    <location>
        <begin position="21"/>
        <end position="569"/>
    </location>
</feature>
<dbReference type="GO" id="GO:0016301">
    <property type="term" value="F:kinase activity"/>
    <property type="evidence" value="ECO:0007669"/>
    <property type="project" value="UniProtKB-KW"/>
</dbReference>
<keyword evidence="7" id="KW-0472">Membrane</keyword>
<keyword evidence="5" id="KW-0677">Repeat</keyword>
<dbReference type="InterPro" id="IPR032675">
    <property type="entry name" value="LRR_dom_sf"/>
</dbReference>
<comment type="subcellular location">
    <subcellularLocation>
        <location evidence="1">Membrane</location>
        <topology evidence="1">Single-pass membrane protein</topology>
    </subcellularLocation>
</comment>
<keyword evidence="3" id="KW-0812">Transmembrane</keyword>
<evidence type="ECO:0000256" key="3">
    <source>
        <dbReference type="ARBA" id="ARBA00022692"/>
    </source>
</evidence>
<dbReference type="SUPFAM" id="SSF52058">
    <property type="entry name" value="L domain-like"/>
    <property type="match status" value="1"/>
</dbReference>
<evidence type="ECO:0000256" key="7">
    <source>
        <dbReference type="ARBA" id="ARBA00023136"/>
    </source>
</evidence>
<dbReference type="FunFam" id="3.80.10.10:FF:000129">
    <property type="entry name" value="Leucine-rich repeat receptor-like kinase"/>
    <property type="match status" value="1"/>
</dbReference>
<dbReference type="PANTHER" id="PTHR45631">
    <property type="entry name" value="OS07G0107800 PROTEIN-RELATED"/>
    <property type="match status" value="1"/>
</dbReference>
<dbReference type="GO" id="GO:0016020">
    <property type="term" value="C:membrane"/>
    <property type="evidence" value="ECO:0007669"/>
    <property type="project" value="UniProtKB-SubCell"/>
</dbReference>
<keyword evidence="6" id="KW-1133">Transmembrane helix</keyword>
<evidence type="ECO:0000256" key="6">
    <source>
        <dbReference type="ARBA" id="ARBA00022989"/>
    </source>
</evidence>
<dbReference type="InterPro" id="IPR001611">
    <property type="entry name" value="Leu-rich_rpt"/>
</dbReference>
<proteinExistence type="evidence at transcript level"/>
<protein>
    <submittedName>
        <fullName evidence="10">Serine-threonine kinase STK3</fullName>
    </submittedName>
</protein>
<reference evidence="10" key="1">
    <citation type="submission" date="2015-03" db="EMBL/GenBank/DDBJ databases">
        <authorList>
            <person name="Murphy D."/>
        </authorList>
    </citation>
    <scope>NUCLEOTIDE SEQUENCE</scope>
</reference>
<keyword evidence="10" id="KW-0808">Transferase</keyword>
<evidence type="ECO:0000256" key="5">
    <source>
        <dbReference type="ARBA" id="ARBA00022737"/>
    </source>
</evidence>
<keyword evidence="4 8" id="KW-0732">Signal</keyword>
<dbReference type="Pfam" id="PF12819">
    <property type="entry name" value="Malectin_like"/>
    <property type="match status" value="1"/>
</dbReference>
<dbReference type="Pfam" id="PF13855">
    <property type="entry name" value="LRR_8"/>
    <property type="match status" value="1"/>
</dbReference>
<evidence type="ECO:0000256" key="4">
    <source>
        <dbReference type="ARBA" id="ARBA00022729"/>
    </source>
</evidence>
<organism evidence="10">
    <name type="scientific">Cocos nucifera</name>
    <name type="common">Coconut palm</name>
    <dbReference type="NCBI Taxonomy" id="13894"/>
    <lineage>
        <taxon>Eukaryota</taxon>
        <taxon>Viridiplantae</taxon>
        <taxon>Streptophyta</taxon>
        <taxon>Embryophyta</taxon>
        <taxon>Tracheophyta</taxon>
        <taxon>Spermatophyta</taxon>
        <taxon>Magnoliopsida</taxon>
        <taxon>Liliopsida</taxon>
        <taxon>Arecaceae</taxon>
        <taxon>Arecoideae</taxon>
        <taxon>Cocoseae</taxon>
        <taxon>Attaleinae</taxon>
        <taxon>Cocos</taxon>
    </lineage>
</organism>
<feature type="domain" description="Malectin-like" evidence="9">
    <location>
        <begin position="27"/>
        <end position="352"/>
    </location>
</feature>